<keyword evidence="2" id="KW-1185">Reference proteome</keyword>
<comment type="caution">
    <text evidence="1">The sequence shown here is derived from an EMBL/GenBank/DDBJ whole genome shotgun (WGS) entry which is preliminary data.</text>
</comment>
<organism evidence="1 2">
    <name type="scientific">Paraphoma chrysanthemicola</name>
    <dbReference type="NCBI Taxonomy" id="798071"/>
    <lineage>
        <taxon>Eukaryota</taxon>
        <taxon>Fungi</taxon>
        <taxon>Dikarya</taxon>
        <taxon>Ascomycota</taxon>
        <taxon>Pezizomycotina</taxon>
        <taxon>Dothideomycetes</taxon>
        <taxon>Pleosporomycetidae</taxon>
        <taxon>Pleosporales</taxon>
        <taxon>Pleosporineae</taxon>
        <taxon>Phaeosphaeriaceae</taxon>
        <taxon>Paraphoma</taxon>
    </lineage>
</organism>
<dbReference type="AlphaFoldDB" id="A0A8K0VW58"/>
<dbReference type="EMBL" id="JAGMVJ010000014">
    <property type="protein sequence ID" value="KAH7082210.1"/>
    <property type="molecule type" value="Genomic_DNA"/>
</dbReference>
<reference evidence="1" key="1">
    <citation type="journal article" date="2021" name="Nat. Commun.">
        <title>Genetic determinants of endophytism in the Arabidopsis root mycobiome.</title>
        <authorList>
            <person name="Mesny F."/>
            <person name="Miyauchi S."/>
            <person name="Thiergart T."/>
            <person name="Pickel B."/>
            <person name="Atanasova L."/>
            <person name="Karlsson M."/>
            <person name="Huettel B."/>
            <person name="Barry K.W."/>
            <person name="Haridas S."/>
            <person name="Chen C."/>
            <person name="Bauer D."/>
            <person name="Andreopoulos W."/>
            <person name="Pangilinan J."/>
            <person name="LaButti K."/>
            <person name="Riley R."/>
            <person name="Lipzen A."/>
            <person name="Clum A."/>
            <person name="Drula E."/>
            <person name="Henrissat B."/>
            <person name="Kohler A."/>
            <person name="Grigoriev I.V."/>
            <person name="Martin F.M."/>
            <person name="Hacquard S."/>
        </authorList>
    </citation>
    <scope>NUCLEOTIDE SEQUENCE</scope>
    <source>
        <strain evidence="1">MPI-SDFR-AT-0120</strain>
    </source>
</reference>
<dbReference type="OrthoDB" id="2322999at2759"/>
<sequence>MTLIKDIFVSSSIYNNLPHISDVHEAPDEHADDLKDLRALLRRYDVPDGVSVRLIHKHYDTEDGEIMVFKQVPVPSQGEVISMGPLLPSNYPNLKGINFFVDTDGTFQAYEYTTCDVPGHDMSDYQAFLAEFSRIVVERGLQRIFGLKFDIKDEELGWTEFEFPAKRSTILIPKGMPVPEAAEYMINVVTEWGKDDDDLRKRGCPCFNTTCSHCNHEGPNGCGHETQGWEFTLGGQKIDAGSPVLPIMNAVAAVW</sequence>
<dbReference type="Proteomes" id="UP000813461">
    <property type="component" value="Unassembled WGS sequence"/>
</dbReference>
<gene>
    <name evidence="1" type="ORF">FB567DRAFT_100609</name>
</gene>
<accession>A0A8K0VW58</accession>
<name>A0A8K0VW58_9PLEO</name>
<protein>
    <submittedName>
        <fullName evidence="1">Uncharacterized protein</fullName>
    </submittedName>
</protein>
<evidence type="ECO:0000313" key="2">
    <source>
        <dbReference type="Proteomes" id="UP000813461"/>
    </source>
</evidence>
<proteinExistence type="predicted"/>
<evidence type="ECO:0000313" key="1">
    <source>
        <dbReference type="EMBL" id="KAH7082210.1"/>
    </source>
</evidence>